<proteinExistence type="predicted"/>
<organism evidence="1 2">
    <name type="scientific">Aeoliella straminimaris</name>
    <dbReference type="NCBI Taxonomy" id="2954799"/>
    <lineage>
        <taxon>Bacteria</taxon>
        <taxon>Pseudomonadati</taxon>
        <taxon>Planctomycetota</taxon>
        <taxon>Planctomycetia</taxon>
        <taxon>Pirellulales</taxon>
        <taxon>Lacipirellulaceae</taxon>
        <taxon>Aeoliella</taxon>
    </lineage>
</organism>
<keyword evidence="2" id="KW-1185">Reference proteome</keyword>
<accession>A0A9X2F5P2</accession>
<protein>
    <submittedName>
        <fullName evidence="1">Uncharacterized protein</fullName>
    </submittedName>
</protein>
<name>A0A9X2F5P2_9BACT</name>
<dbReference type="Proteomes" id="UP001155241">
    <property type="component" value="Unassembled WGS sequence"/>
</dbReference>
<reference evidence="1" key="1">
    <citation type="submission" date="2022-06" db="EMBL/GenBank/DDBJ databases">
        <title>Aeoliella straminimaris, a novel planctomycete from sediments.</title>
        <authorList>
            <person name="Vitorino I.R."/>
            <person name="Lage O.M."/>
        </authorList>
    </citation>
    <scope>NUCLEOTIDE SEQUENCE</scope>
    <source>
        <strain evidence="1">ICT_H6.2</strain>
    </source>
</reference>
<gene>
    <name evidence="1" type="ORF">NG895_01880</name>
</gene>
<dbReference type="AlphaFoldDB" id="A0A9X2F5P2"/>
<evidence type="ECO:0000313" key="2">
    <source>
        <dbReference type="Proteomes" id="UP001155241"/>
    </source>
</evidence>
<dbReference type="EMBL" id="JAMXLR010000006">
    <property type="protein sequence ID" value="MCO6042645.1"/>
    <property type="molecule type" value="Genomic_DNA"/>
</dbReference>
<comment type="caution">
    <text evidence="1">The sequence shown here is derived from an EMBL/GenBank/DDBJ whole genome shotgun (WGS) entry which is preliminary data.</text>
</comment>
<sequence length="74" mass="8160">MGQDGRWHFGKFRAKPTLAPAAIEKCRRKREHHAPRTIVAIAGPPETLFTQQTPLSVKASSAGRIPLQADRQCA</sequence>
<evidence type="ECO:0000313" key="1">
    <source>
        <dbReference type="EMBL" id="MCO6042645.1"/>
    </source>
</evidence>